<dbReference type="PANTHER" id="PTHR42998:SF1">
    <property type="entry name" value="TYPE I RESTRICTION ENZYME HINDI METHYLASE SUBUNIT"/>
    <property type="match status" value="1"/>
</dbReference>
<dbReference type="SUPFAM" id="SSF53335">
    <property type="entry name" value="S-adenosyl-L-methionine-dependent methyltransferases"/>
    <property type="match status" value="1"/>
</dbReference>
<dbReference type="GO" id="GO:0032259">
    <property type="term" value="P:methylation"/>
    <property type="evidence" value="ECO:0007669"/>
    <property type="project" value="UniProtKB-KW"/>
</dbReference>
<proteinExistence type="predicted"/>
<comment type="caution">
    <text evidence="2">The sequence shown here is derived from an EMBL/GenBank/DDBJ whole genome shotgun (WGS) entry which is preliminary data.</text>
</comment>
<dbReference type="GO" id="GO:0005524">
    <property type="term" value="F:ATP binding"/>
    <property type="evidence" value="ECO:0007669"/>
    <property type="project" value="InterPro"/>
</dbReference>
<dbReference type="InterPro" id="IPR052916">
    <property type="entry name" value="Type-I_RE_MTase_Subunit"/>
</dbReference>
<sequence>FLLGKLSADACLAVCAQAGVDPRNVAFVGSHGQTVFHAPVEQDYLGYKVRGTLQIGEASMIVEALGCPVVSDFRVRDMAAGGLGAPLVPFNLSGWGADKLVDDVRWQYGTPPAGNANFAWLQHMIWHLAPNGRIGMVLANGSLSSQSGGEGEIRKNIINADLVDCIVAMPTQLFYTTQIPVSLWFLAKNKKQKGKTLFIDARKLGTMVTRKLRELTDEDIKKIADTYNAFVEGTLEDEKGFCAVVTTQDIAKQDYILTPGRYVGIEEQEDDGEPFEEKMGRLTSELSELFTKSHELEAQIKERLGAIGYEL</sequence>
<dbReference type="Gene3D" id="3.40.50.150">
    <property type="entry name" value="Vaccinia Virus protein VP39"/>
    <property type="match status" value="1"/>
</dbReference>
<dbReference type="EMBL" id="AJWZ01006380">
    <property type="protein sequence ID" value="EKC59950.1"/>
    <property type="molecule type" value="Genomic_DNA"/>
</dbReference>
<evidence type="ECO:0000259" key="1">
    <source>
        <dbReference type="Pfam" id="PF02384"/>
    </source>
</evidence>
<dbReference type="InterPro" id="IPR029063">
    <property type="entry name" value="SAM-dependent_MTases_sf"/>
</dbReference>
<feature type="domain" description="DNA methylase adenine-specific" evidence="1">
    <location>
        <begin position="89"/>
        <end position="271"/>
    </location>
</feature>
<dbReference type="InterPro" id="IPR003356">
    <property type="entry name" value="DNA_methylase_A-5"/>
</dbReference>
<keyword evidence="2" id="KW-0808">Transferase</keyword>
<dbReference type="GO" id="GO:0009254">
    <property type="term" value="P:peptidoglycan turnover"/>
    <property type="evidence" value="ECO:0007669"/>
    <property type="project" value="InterPro"/>
</dbReference>
<feature type="non-terminal residue" evidence="2">
    <location>
        <position position="1"/>
    </location>
</feature>
<evidence type="ECO:0000313" key="2">
    <source>
        <dbReference type="EMBL" id="EKC59950.1"/>
    </source>
</evidence>
<dbReference type="AlphaFoldDB" id="K1T1K6"/>
<gene>
    <name evidence="2" type="ORF">OBE_09217</name>
</gene>
<dbReference type="GO" id="GO:0016773">
    <property type="term" value="F:phosphotransferase activity, alcohol group as acceptor"/>
    <property type="evidence" value="ECO:0007669"/>
    <property type="project" value="InterPro"/>
</dbReference>
<protein>
    <submittedName>
        <fullName evidence="2">Type I restriction-modification system DNA methylase</fullName>
    </submittedName>
</protein>
<dbReference type="PANTHER" id="PTHR42998">
    <property type="entry name" value="TYPE I RESTRICTION ENZYME HINDVIIP M PROTEIN-RELATED"/>
    <property type="match status" value="1"/>
</dbReference>
<organism evidence="2">
    <name type="scientific">human gut metagenome</name>
    <dbReference type="NCBI Taxonomy" id="408170"/>
    <lineage>
        <taxon>unclassified sequences</taxon>
        <taxon>metagenomes</taxon>
        <taxon>organismal metagenomes</taxon>
    </lineage>
</organism>
<dbReference type="GO" id="GO:0003677">
    <property type="term" value="F:DNA binding"/>
    <property type="evidence" value="ECO:0007669"/>
    <property type="project" value="InterPro"/>
</dbReference>
<reference evidence="2" key="1">
    <citation type="journal article" date="2013" name="Environ. Microbiol.">
        <title>Microbiota from the distal guts of lean and obese adolescents exhibit partial functional redundancy besides clear differences in community structure.</title>
        <authorList>
            <person name="Ferrer M."/>
            <person name="Ruiz A."/>
            <person name="Lanza F."/>
            <person name="Haange S.B."/>
            <person name="Oberbach A."/>
            <person name="Till H."/>
            <person name="Bargiela R."/>
            <person name="Campoy C."/>
            <person name="Segura M.T."/>
            <person name="Richter M."/>
            <person name="von Bergen M."/>
            <person name="Seifert J."/>
            <person name="Suarez A."/>
        </authorList>
    </citation>
    <scope>NUCLEOTIDE SEQUENCE</scope>
</reference>
<dbReference type="Pfam" id="PF02384">
    <property type="entry name" value="N6_Mtase"/>
    <property type="match status" value="1"/>
</dbReference>
<accession>K1T1K6</accession>
<keyword evidence="2" id="KW-0489">Methyltransferase</keyword>
<dbReference type="GO" id="GO:0008170">
    <property type="term" value="F:N-methyltransferase activity"/>
    <property type="evidence" value="ECO:0007669"/>
    <property type="project" value="InterPro"/>
</dbReference>
<name>K1T1K6_9ZZZZ</name>
<dbReference type="GO" id="GO:0006040">
    <property type="term" value="P:amino sugar metabolic process"/>
    <property type="evidence" value="ECO:0007669"/>
    <property type="project" value="InterPro"/>
</dbReference>